<name>B0KW77_CALJA</name>
<feature type="signal peptide" evidence="11">
    <location>
        <begin position="1"/>
        <end position="28"/>
    </location>
</feature>
<comment type="similarity">
    <text evidence="2">Belongs to the UDP-glycosyltransferase family.</text>
</comment>
<evidence type="ECO:0000313" key="12">
    <source>
        <dbReference type="EMBL" id="ABY79100.1"/>
    </source>
</evidence>
<evidence type="ECO:0000256" key="7">
    <source>
        <dbReference type="ARBA" id="ARBA00022729"/>
    </source>
</evidence>
<dbReference type="PANTHER" id="PTHR48043:SF161">
    <property type="entry name" value="UDP GLUCURONOSYLTRANSFERASE FAMILY 1 MEMBER A1"/>
    <property type="match status" value="1"/>
</dbReference>
<dbReference type="InterPro" id="IPR002213">
    <property type="entry name" value="UDP_glucos_trans"/>
</dbReference>
<dbReference type="PANTHER" id="PTHR48043">
    <property type="entry name" value="EG:EG0003.4 PROTEIN-RELATED"/>
    <property type="match status" value="1"/>
</dbReference>
<keyword evidence="8" id="KW-1133">Transmembrane helix</keyword>
<sequence>MTTGLPVPLPRLATGLLLLLSVQPWAESGKVLVLPTDGSHWLSMREVVRELHARGHQVVVLTLEVNTHIKEEDFFTLTTFAVAWTQDEFNRLVLGHTQLFFETGHFLKRFSRSVEILKNMSLVVQRSCVGLLHNETLIRHLNATSFDLVLTDPVYLCGAVLAKYLSIPAVFFLRNIPCDLDFKGTQCPNPYSYVPKFLTTNSDHMTFLQRVKNMLYPLALSYICHTVSAPYASLASELFQREVSVVDILSHASVWLFRGDFVMDYPRPIMPNMVFIGGVNCANRKPLSQMTTGLQFPLPRLATGLLLLLSVQRLAESGKVLVLPTDGSHWLSMREVVRELHARGHQAVVLTPEVNMHIKEEDFFTLTTYAIPYTQDEFNHLLLSHTQLFFETEHFLKKFSRSMEILKNMSLVAHGACVGLLHNETLIRHLNATSFDVVLTDPVYLCGTVLAKYLSIPAVFFLRYIPCDLDFKGTQCPNPYSYVPKLLTMNSDHMTFLQRVKNMLYPLALSYICHAFSAPYANLASELFQREVSVVDILSHASVWLFRGDFVMDYPRPIMPNMVFIGGINCANRKPLSQVCIGAFMQSMFQAKHF</sequence>
<evidence type="ECO:0000256" key="5">
    <source>
        <dbReference type="ARBA" id="ARBA00022679"/>
    </source>
</evidence>
<evidence type="ECO:0000256" key="1">
    <source>
        <dbReference type="ARBA" id="ARBA00004167"/>
    </source>
</evidence>
<evidence type="ECO:0000256" key="2">
    <source>
        <dbReference type="ARBA" id="ARBA00009995"/>
    </source>
</evidence>
<dbReference type="Pfam" id="PF00201">
    <property type="entry name" value="UDPGT"/>
    <property type="match status" value="2"/>
</dbReference>
<keyword evidence="9" id="KW-0325">Glycoprotein</keyword>
<dbReference type="GO" id="GO:0042803">
    <property type="term" value="F:protein homodimerization activity"/>
    <property type="evidence" value="ECO:0007669"/>
    <property type="project" value="UniProtKB-ARBA"/>
</dbReference>
<keyword evidence="5" id="KW-0808">Transferase</keyword>
<keyword evidence="7 11" id="KW-0732">Signal</keyword>
<reference evidence="12" key="1">
    <citation type="submission" date="2008-01" db="EMBL/GenBank/DDBJ databases">
        <title>NISC Comparative Sequencing Initiative.</title>
        <authorList>
            <person name="Antonellis A."/>
            <person name="Benjamin B."/>
            <person name="Blakesley R.W."/>
            <person name="Bouffard G.G."/>
            <person name="Brinkley C."/>
            <person name="Brooks S."/>
            <person name="Chu G."/>
            <person name="Chub I."/>
            <person name="Coleman H."/>
            <person name="Fuksenko T."/>
            <person name="Gestole M."/>
            <person name="Gregory M."/>
            <person name="Guan X."/>
            <person name="Gupta J."/>
            <person name="Gurson N."/>
            <person name="Han E."/>
            <person name="Han J."/>
            <person name="Hansen N."/>
            <person name="Hargrove A."/>
            <person name="Hines-Harris K."/>
            <person name="Ho S.-L."/>
            <person name="Hu P."/>
            <person name="Hunter G."/>
            <person name="Hurle B."/>
            <person name="Idol J.R."/>
            <person name="Johnson T."/>
            <person name="Knight E."/>
            <person name="Kwong P."/>
            <person name="Lee-Lin S.-Q."/>
            <person name="Legaspi R."/>
            <person name="Madden M."/>
            <person name="Maduro Q.L."/>
            <person name="Maduro V.B."/>
            <person name="Margulies E.H."/>
            <person name="Masiello C."/>
            <person name="Maskeri B."/>
            <person name="McDowell J."/>
            <person name="Merkulov G."/>
            <person name="Montemayor C."/>
            <person name="Mullikin J.C."/>
            <person name="Park M."/>
            <person name="Prasad A."/>
            <person name="Ramsahoye C."/>
            <person name="Reddix-Dugue N."/>
            <person name="Riebow N."/>
            <person name="Schandler K."/>
            <person name="Schueler M.G."/>
            <person name="Sison C."/>
            <person name="Smith L."/>
            <person name="Stantripop S."/>
            <person name="Thomas J.W."/>
            <person name="Thomas P.J."/>
            <person name="Tsipouri V."/>
            <person name="Young A."/>
            <person name="Green E.D."/>
        </authorList>
    </citation>
    <scope>NUCLEOTIDE SEQUENCE</scope>
</reference>
<comment type="subcellular location">
    <subcellularLocation>
        <location evidence="1">Membrane</location>
        <topology evidence="1">Single-pass membrane protein</topology>
    </subcellularLocation>
</comment>
<dbReference type="GO" id="GO:0046982">
    <property type="term" value="F:protein heterodimerization activity"/>
    <property type="evidence" value="ECO:0007669"/>
    <property type="project" value="UniProtKB-ARBA"/>
</dbReference>
<dbReference type="SUPFAM" id="SSF53756">
    <property type="entry name" value="UDP-Glycosyltransferase/glycogen phosphorylase"/>
    <property type="match status" value="2"/>
</dbReference>
<evidence type="ECO:0000256" key="8">
    <source>
        <dbReference type="ARBA" id="ARBA00022989"/>
    </source>
</evidence>
<keyword evidence="4" id="KW-0328">Glycosyltransferase</keyword>
<dbReference type="AlphaFoldDB" id="B0KW77"/>
<evidence type="ECO:0000256" key="10">
    <source>
        <dbReference type="ARBA" id="ARBA00049912"/>
    </source>
</evidence>
<organism evidence="12">
    <name type="scientific">Callithrix jacchus</name>
    <name type="common">White-tufted-ear marmoset</name>
    <name type="synonym">Simia Jacchus</name>
    <dbReference type="NCBI Taxonomy" id="9483"/>
    <lineage>
        <taxon>Eukaryota</taxon>
        <taxon>Metazoa</taxon>
        <taxon>Chordata</taxon>
        <taxon>Craniata</taxon>
        <taxon>Vertebrata</taxon>
        <taxon>Euteleostomi</taxon>
        <taxon>Mammalia</taxon>
        <taxon>Eutheria</taxon>
        <taxon>Euarchontoglires</taxon>
        <taxon>Primates</taxon>
        <taxon>Haplorrhini</taxon>
        <taxon>Platyrrhini</taxon>
        <taxon>Cebidae</taxon>
        <taxon>Callitrichinae</taxon>
        <taxon>Callithrix</taxon>
        <taxon>Callithrix</taxon>
    </lineage>
</organism>
<protein>
    <recommendedName>
        <fullName evidence="3">glucuronosyltransferase</fullName>
        <ecNumber evidence="3">2.4.1.17</ecNumber>
    </recommendedName>
</protein>
<dbReference type="GO" id="GO:0019899">
    <property type="term" value="F:enzyme binding"/>
    <property type="evidence" value="ECO:0007669"/>
    <property type="project" value="UniProtKB-ARBA"/>
</dbReference>
<feature type="chain" id="PRO_5002749866" description="glucuronosyltransferase" evidence="11">
    <location>
        <begin position="29"/>
        <end position="594"/>
    </location>
</feature>
<evidence type="ECO:0000256" key="9">
    <source>
        <dbReference type="ARBA" id="ARBA00023180"/>
    </source>
</evidence>
<evidence type="ECO:0000256" key="11">
    <source>
        <dbReference type="SAM" id="SignalP"/>
    </source>
</evidence>
<proteinExistence type="inferred from homology"/>
<keyword evidence="6" id="KW-0812">Transmembrane</keyword>
<evidence type="ECO:0000256" key="3">
    <source>
        <dbReference type="ARBA" id="ARBA00012544"/>
    </source>
</evidence>
<evidence type="ECO:0000256" key="6">
    <source>
        <dbReference type="ARBA" id="ARBA00022692"/>
    </source>
</evidence>
<dbReference type="EC" id="2.4.1.17" evidence="3"/>
<accession>B0KW77</accession>
<comment type="catalytic activity">
    <reaction evidence="10">
        <text>glucuronate acceptor + UDP-alpha-D-glucuronate = acceptor beta-D-glucuronoside + UDP + H(+)</text>
        <dbReference type="Rhea" id="RHEA:21032"/>
        <dbReference type="ChEBI" id="CHEBI:15378"/>
        <dbReference type="ChEBI" id="CHEBI:58052"/>
        <dbReference type="ChEBI" id="CHEBI:58223"/>
        <dbReference type="ChEBI" id="CHEBI:132367"/>
        <dbReference type="ChEBI" id="CHEBI:132368"/>
        <dbReference type="EC" id="2.4.1.17"/>
    </reaction>
    <physiologicalReaction direction="left-to-right" evidence="10">
        <dbReference type="Rhea" id="RHEA:21033"/>
    </physiologicalReaction>
</comment>
<gene>
    <name evidence="12" type="primary">MA_r131_jsm26312f</name>
</gene>
<evidence type="ECO:0000256" key="4">
    <source>
        <dbReference type="ARBA" id="ARBA00022676"/>
    </source>
</evidence>
<dbReference type="Gene3D" id="3.40.50.2000">
    <property type="entry name" value="Glycogen Phosphorylase B"/>
    <property type="match status" value="2"/>
</dbReference>
<dbReference type="InterPro" id="IPR050271">
    <property type="entry name" value="UDP-glycosyltransferase"/>
</dbReference>
<dbReference type="FunFam" id="3.40.50.2000:FF:000066">
    <property type="entry name" value="UDP-glucuronosyltransferase 1-1"/>
    <property type="match status" value="2"/>
</dbReference>
<dbReference type="GO" id="GO:0015020">
    <property type="term" value="F:glucuronosyltransferase activity"/>
    <property type="evidence" value="ECO:0007669"/>
    <property type="project" value="UniProtKB-EC"/>
</dbReference>
<dbReference type="EMBL" id="DP000564">
    <property type="protein sequence ID" value="ABY79100.1"/>
    <property type="molecule type" value="Genomic_DNA"/>
</dbReference>
<keyword evidence="8" id="KW-0472">Membrane</keyword>
<dbReference type="GO" id="GO:0016020">
    <property type="term" value="C:membrane"/>
    <property type="evidence" value="ECO:0007669"/>
    <property type="project" value="UniProtKB-SubCell"/>
</dbReference>